<keyword evidence="1" id="KW-0175">Coiled coil</keyword>
<dbReference type="AlphaFoldDB" id="A0A7S4PW73"/>
<reference evidence="3" key="1">
    <citation type="submission" date="2021-01" db="EMBL/GenBank/DDBJ databases">
        <authorList>
            <person name="Corre E."/>
            <person name="Pelletier E."/>
            <person name="Niang G."/>
            <person name="Scheremetjew M."/>
            <person name="Finn R."/>
            <person name="Kale V."/>
            <person name="Holt S."/>
            <person name="Cochrane G."/>
            <person name="Meng A."/>
            <person name="Brown T."/>
            <person name="Cohen L."/>
        </authorList>
    </citation>
    <scope>NUCLEOTIDE SEQUENCE</scope>
    <source>
        <strain evidence="3">CCMP3105</strain>
    </source>
</reference>
<evidence type="ECO:0000256" key="1">
    <source>
        <dbReference type="SAM" id="Coils"/>
    </source>
</evidence>
<accession>A0A7S4PW73</accession>
<evidence type="ECO:0000313" key="3">
    <source>
        <dbReference type="EMBL" id="CAE4564647.1"/>
    </source>
</evidence>
<sequence>MLAFTAQVPGPLDSTLRPGSRPATPAGEDEALTAARANLRRAMHSRKIADLEAAIAAGESAQLYKEELEQGRRALEMERKTAVRARLKEAERARDVERWYAAVRDGQAVGLSAAVLKDTMRELSAEQNRIAARTRICQASRPSAAAADLRAALAEGEKVGLSDEELSHGRWVLAGMEEKLDAQRAMNEAAERRDLGALQSTLERGVALRLQGSSPFLGAERALQDERERIASRLDLKDACLRKSWTLQSQIEDLRTAVERGEAAGLADPELDRARGTLAADERTNHAREKLQEAAESQRLEDLEQAIELGEAAGLDPSELALARRLKIDAYKPAAREKLKDAVASCDIEALLAAIRYGEEVGITKLGLQEAVDTLAAEERKVRARANLREVGPGREIPKLFTAIRFGEGVGLTEPELEPYRRILAEERRKAAAREACATAAAGGTSAPLYAAVAEGEAAGLQAAELVAARAALAEALESESVEALERALRIPTIPELQAAVATAESGIPDIDVIFAHLDRTPNHPELDAQLAKVKELLASEVRKAKAREWCKEAERRRDLEDLRAAVREGEAVGLTYLEIRGAQAALAEEELRVPALRRLREAVQCRDVETLRGAITQGDKAKLTRAELRQAREVLAVEERRASARAGLQRAERNPSIQGLEAALAEGRAAGLGHEELEVFEAALAAERRSAARIKLAEAERSRSIPDLQRAVRQAERVGLEPADVAAARGALAEERLRSAVGSDAVNTLRTAISEGERRAPTSQQLTPARESLTGAQRREAARQALQDAEETSDTMALMSAIRRGRKEGLEEWELEGAARLLDNLRRVLSSKDEGVRKVMHTPAEDLGALPGTRNIGLRV</sequence>
<proteinExistence type="predicted"/>
<protein>
    <submittedName>
        <fullName evidence="3">Uncharacterized protein</fullName>
    </submittedName>
</protein>
<feature type="coiled-coil region" evidence="1">
    <location>
        <begin position="622"/>
        <end position="655"/>
    </location>
</feature>
<feature type="region of interest" description="Disordered" evidence="2">
    <location>
        <begin position="754"/>
        <end position="781"/>
    </location>
</feature>
<dbReference type="EMBL" id="HBNR01006484">
    <property type="protein sequence ID" value="CAE4564647.1"/>
    <property type="molecule type" value="Transcribed_RNA"/>
</dbReference>
<organism evidence="3">
    <name type="scientific">Alexandrium monilatum</name>
    <dbReference type="NCBI Taxonomy" id="311494"/>
    <lineage>
        <taxon>Eukaryota</taxon>
        <taxon>Sar</taxon>
        <taxon>Alveolata</taxon>
        <taxon>Dinophyceae</taxon>
        <taxon>Gonyaulacales</taxon>
        <taxon>Pyrocystaceae</taxon>
        <taxon>Alexandrium</taxon>
    </lineage>
</organism>
<feature type="region of interest" description="Disordered" evidence="2">
    <location>
        <begin position="1"/>
        <end position="29"/>
    </location>
</feature>
<evidence type="ECO:0000256" key="2">
    <source>
        <dbReference type="SAM" id="MobiDB-lite"/>
    </source>
</evidence>
<name>A0A7S4PW73_9DINO</name>
<gene>
    <name evidence="3" type="ORF">AMON00008_LOCUS4266</name>
</gene>